<evidence type="ECO:0000313" key="2">
    <source>
        <dbReference type="EMBL" id="MCT2588985.1"/>
    </source>
</evidence>
<sequence>MSTAMSTAAPEAPALPFEFFDVLVVRTRRVSPSMMRVTLGGDRLRDFTSGGRDQRFKLFLPQPGQDAPVVPSDAGAEWFPQWRKMDPAVRGIMRSYTVREQRRAAGELDIDFALHGTGMHGSGMHGTEPVADGPASRWAAGAQPGDRAVLLGPVVKDNAGVDFRPPAGTDWVLISGDETALPAVAGILEWLPAGMPARVWIEVGHAEDVQSLPTEADAEIHWLVREDLLQADPGTGDAVQQLSRTALAPDAVRATSFPPGTPYAWVAGEASTVRALRRHLVKERGIDRKAVTFTGYWRLGATEEQLVEEAVSETGPDTES</sequence>
<dbReference type="InterPro" id="IPR017938">
    <property type="entry name" value="Riboflavin_synthase-like_b-brl"/>
</dbReference>
<proteinExistence type="predicted"/>
<dbReference type="RefSeq" id="WP_260215914.1">
    <property type="nucleotide sequence ID" value="NZ_JAJAGO010000001.1"/>
</dbReference>
<dbReference type="InterPro" id="IPR017927">
    <property type="entry name" value="FAD-bd_FR_type"/>
</dbReference>
<dbReference type="InterPro" id="IPR039374">
    <property type="entry name" value="SIP_fam"/>
</dbReference>
<dbReference type="InterPro" id="IPR013113">
    <property type="entry name" value="SIP_FAD-bd"/>
</dbReference>
<evidence type="ECO:0000313" key="3">
    <source>
        <dbReference type="Proteomes" id="UP001156389"/>
    </source>
</evidence>
<dbReference type="PANTHER" id="PTHR30157">
    <property type="entry name" value="FERRIC REDUCTASE, NADPH-DEPENDENT"/>
    <property type="match status" value="1"/>
</dbReference>
<keyword evidence="3" id="KW-1185">Reference proteome</keyword>
<dbReference type="PROSITE" id="PS51384">
    <property type="entry name" value="FAD_FR"/>
    <property type="match status" value="1"/>
</dbReference>
<reference evidence="2 3" key="1">
    <citation type="submission" date="2021-10" db="EMBL/GenBank/DDBJ databases">
        <title>Streptomyces gossypii sp. nov., isolated from soil collected from cotton field.</title>
        <authorList>
            <person name="Ge X."/>
            <person name="Chen X."/>
            <person name="Liu W."/>
        </authorList>
    </citation>
    <scope>NUCLEOTIDE SEQUENCE [LARGE SCALE GENOMIC DNA]</scope>
    <source>
        <strain evidence="2 3">N2-109</strain>
    </source>
</reference>
<feature type="domain" description="FAD-binding FR-type" evidence="1">
    <location>
        <begin position="17"/>
        <end position="166"/>
    </location>
</feature>
<protein>
    <submittedName>
        <fullName evidence="2">Siderophore-interacting protein</fullName>
    </submittedName>
</protein>
<dbReference type="Gene3D" id="2.40.30.10">
    <property type="entry name" value="Translation factors"/>
    <property type="match status" value="1"/>
</dbReference>
<dbReference type="Pfam" id="PF08021">
    <property type="entry name" value="FAD_binding_9"/>
    <property type="match status" value="1"/>
</dbReference>
<comment type="caution">
    <text evidence="2">The sequence shown here is derived from an EMBL/GenBank/DDBJ whole genome shotgun (WGS) entry which is preliminary data.</text>
</comment>
<evidence type="ECO:0000259" key="1">
    <source>
        <dbReference type="PROSITE" id="PS51384"/>
    </source>
</evidence>
<organism evidence="2 3">
    <name type="scientific">Streptomyces gossypii</name>
    <dbReference type="NCBI Taxonomy" id="2883101"/>
    <lineage>
        <taxon>Bacteria</taxon>
        <taxon>Bacillati</taxon>
        <taxon>Actinomycetota</taxon>
        <taxon>Actinomycetes</taxon>
        <taxon>Kitasatosporales</taxon>
        <taxon>Streptomycetaceae</taxon>
        <taxon>Streptomyces</taxon>
    </lineage>
</organism>
<gene>
    <name evidence="2" type="ORF">LHJ74_03375</name>
</gene>
<dbReference type="InterPro" id="IPR007037">
    <property type="entry name" value="SIP_rossman_dom"/>
</dbReference>
<dbReference type="EMBL" id="JAJAGO010000001">
    <property type="protein sequence ID" value="MCT2588985.1"/>
    <property type="molecule type" value="Genomic_DNA"/>
</dbReference>
<dbReference type="PANTHER" id="PTHR30157:SF0">
    <property type="entry name" value="NADPH-DEPENDENT FERRIC-CHELATE REDUCTASE"/>
    <property type="match status" value="1"/>
</dbReference>
<dbReference type="SUPFAM" id="SSF63380">
    <property type="entry name" value="Riboflavin synthase domain-like"/>
    <property type="match status" value="1"/>
</dbReference>
<name>A0ABT2JNN7_9ACTN</name>
<dbReference type="Proteomes" id="UP001156389">
    <property type="component" value="Unassembled WGS sequence"/>
</dbReference>
<accession>A0ABT2JNN7</accession>
<dbReference type="Pfam" id="PF04954">
    <property type="entry name" value="SIP"/>
    <property type="match status" value="1"/>
</dbReference>
<dbReference type="InterPro" id="IPR039261">
    <property type="entry name" value="FNR_nucleotide-bd"/>
</dbReference>
<dbReference type="CDD" id="cd06193">
    <property type="entry name" value="siderophore_interacting"/>
    <property type="match status" value="1"/>
</dbReference>
<dbReference type="Gene3D" id="3.40.50.80">
    <property type="entry name" value="Nucleotide-binding domain of ferredoxin-NADP reductase (FNR) module"/>
    <property type="match status" value="1"/>
</dbReference>